<keyword evidence="4" id="KW-0138">CF(0)</keyword>
<keyword evidence="3" id="KW-0813">Transport</keyword>
<keyword evidence="9" id="KW-0066">ATP synthesis</keyword>
<name>A0ABY7E8N3_MYAAR</name>
<evidence type="ECO:0000256" key="3">
    <source>
        <dbReference type="ARBA" id="ARBA00022448"/>
    </source>
</evidence>
<gene>
    <name evidence="10" type="ORF">MAR_020918</name>
</gene>
<evidence type="ECO:0000256" key="2">
    <source>
        <dbReference type="ARBA" id="ARBA00005699"/>
    </source>
</evidence>
<comment type="subcellular location">
    <subcellularLocation>
        <location evidence="1">Mitochondrion membrane</location>
    </subcellularLocation>
</comment>
<evidence type="ECO:0000313" key="11">
    <source>
        <dbReference type="Proteomes" id="UP001164746"/>
    </source>
</evidence>
<dbReference type="Pfam" id="PF04718">
    <property type="entry name" value="ATP-synt_G"/>
    <property type="match status" value="1"/>
</dbReference>
<proteinExistence type="inferred from homology"/>
<dbReference type="EMBL" id="CP111016">
    <property type="protein sequence ID" value="WAR05549.1"/>
    <property type="molecule type" value="Genomic_DNA"/>
</dbReference>
<evidence type="ECO:0000256" key="8">
    <source>
        <dbReference type="ARBA" id="ARBA00023136"/>
    </source>
</evidence>
<protein>
    <submittedName>
        <fullName evidence="10">ATP5L-like protein</fullName>
    </submittedName>
</protein>
<dbReference type="Proteomes" id="UP001164746">
    <property type="component" value="Chromosome 5"/>
</dbReference>
<evidence type="ECO:0000256" key="6">
    <source>
        <dbReference type="ARBA" id="ARBA00023065"/>
    </source>
</evidence>
<reference evidence="10" key="1">
    <citation type="submission" date="2022-11" db="EMBL/GenBank/DDBJ databases">
        <title>Centuries of genome instability and evolution in soft-shell clam transmissible cancer (bioRxiv).</title>
        <authorList>
            <person name="Hart S.F.M."/>
            <person name="Yonemitsu M.A."/>
            <person name="Giersch R.M."/>
            <person name="Beal B.F."/>
            <person name="Arriagada G."/>
            <person name="Davis B.W."/>
            <person name="Ostrander E.A."/>
            <person name="Goff S.P."/>
            <person name="Metzger M.J."/>
        </authorList>
    </citation>
    <scope>NUCLEOTIDE SEQUENCE</scope>
    <source>
        <strain evidence="10">MELC-2E11</strain>
        <tissue evidence="10">Siphon/mantle</tissue>
    </source>
</reference>
<organism evidence="10 11">
    <name type="scientific">Mya arenaria</name>
    <name type="common">Soft-shell clam</name>
    <dbReference type="NCBI Taxonomy" id="6604"/>
    <lineage>
        <taxon>Eukaryota</taxon>
        <taxon>Metazoa</taxon>
        <taxon>Spiralia</taxon>
        <taxon>Lophotrochozoa</taxon>
        <taxon>Mollusca</taxon>
        <taxon>Bivalvia</taxon>
        <taxon>Autobranchia</taxon>
        <taxon>Heteroconchia</taxon>
        <taxon>Euheterodonta</taxon>
        <taxon>Imparidentia</taxon>
        <taxon>Neoheterodontei</taxon>
        <taxon>Myida</taxon>
        <taxon>Myoidea</taxon>
        <taxon>Myidae</taxon>
        <taxon>Mya</taxon>
    </lineage>
</organism>
<evidence type="ECO:0000256" key="9">
    <source>
        <dbReference type="ARBA" id="ARBA00023310"/>
    </source>
</evidence>
<comment type="similarity">
    <text evidence="2">Belongs to the ATPase g subunit family.</text>
</comment>
<keyword evidence="11" id="KW-1185">Reference proteome</keyword>
<evidence type="ECO:0000256" key="5">
    <source>
        <dbReference type="ARBA" id="ARBA00022781"/>
    </source>
</evidence>
<evidence type="ECO:0000256" key="1">
    <source>
        <dbReference type="ARBA" id="ARBA00004325"/>
    </source>
</evidence>
<evidence type="ECO:0000313" key="10">
    <source>
        <dbReference type="EMBL" id="WAR05549.1"/>
    </source>
</evidence>
<dbReference type="InterPro" id="IPR006808">
    <property type="entry name" value="ATP_synth_F0_gsu_mt"/>
</dbReference>
<keyword evidence="7" id="KW-0496">Mitochondrion</keyword>
<keyword evidence="6" id="KW-0406">Ion transport</keyword>
<keyword evidence="5" id="KW-0375">Hydrogen ion transport</keyword>
<keyword evidence="8" id="KW-0472">Membrane</keyword>
<evidence type="ECO:0000256" key="7">
    <source>
        <dbReference type="ARBA" id="ARBA00023128"/>
    </source>
</evidence>
<accession>A0ABY7E8N3</accession>
<sequence length="106" mass="11722">MAARIAKHLTNVANRGVKYTKVNGPTALKYFRAEMMPPSPAELPQFIREAGQAAGRVASLSVKNMTVYEALISTAVFVEVSMWFFLGEMIGKRSICGYQVPHTYAH</sequence>
<evidence type="ECO:0000256" key="4">
    <source>
        <dbReference type="ARBA" id="ARBA00022547"/>
    </source>
</evidence>